<evidence type="ECO:0000313" key="3">
    <source>
        <dbReference type="EMBL" id="MCQ4813214.1"/>
    </source>
</evidence>
<dbReference type="GO" id="GO:0006145">
    <property type="term" value="P:purine nucleobase catabolic process"/>
    <property type="evidence" value="ECO:0007669"/>
    <property type="project" value="TreeGrafter"/>
</dbReference>
<dbReference type="PANTHER" id="PTHR43668">
    <property type="entry name" value="ALLANTOINASE"/>
    <property type="match status" value="1"/>
</dbReference>
<evidence type="ECO:0000313" key="4">
    <source>
        <dbReference type="Proteomes" id="UP001205919"/>
    </source>
</evidence>
<dbReference type="SUPFAM" id="SSF51338">
    <property type="entry name" value="Composite domain of metallo-dependent hydrolases"/>
    <property type="match status" value="1"/>
</dbReference>
<dbReference type="GO" id="GO:0005737">
    <property type="term" value="C:cytoplasm"/>
    <property type="evidence" value="ECO:0007669"/>
    <property type="project" value="TreeGrafter"/>
</dbReference>
<dbReference type="GO" id="GO:0004038">
    <property type="term" value="F:allantoinase activity"/>
    <property type="evidence" value="ECO:0007669"/>
    <property type="project" value="TreeGrafter"/>
</dbReference>
<dbReference type="Proteomes" id="UP001205919">
    <property type="component" value="Unassembled WGS sequence"/>
</dbReference>
<dbReference type="AlphaFoldDB" id="A0AAW5K257"/>
<dbReference type="Gene3D" id="3.20.20.140">
    <property type="entry name" value="Metal-dependent hydrolases"/>
    <property type="match status" value="1"/>
</dbReference>
<dbReference type="PROSITE" id="PS00482">
    <property type="entry name" value="DIHYDROOROTASE_1"/>
    <property type="match status" value="1"/>
</dbReference>
<dbReference type="InterPro" id="IPR002195">
    <property type="entry name" value="Dihydroorotase_CS"/>
</dbReference>
<reference evidence="3 4" key="1">
    <citation type="submission" date="2022-06" db="EMBL/GenBank/DDBJ databases">
        <title>Isolation of gut microbiota from human fecal samples.</title>
        <authorList>
            <person name="Pamer E.G."/>
            <person name="Barat B."/>
            <person name="Waligurski E."/>
            <person name="Medina S."/>
            <person name="Paddock L."/>
            <person name="Mostad J."/>
        </authorList>
    </citation>
    <scope>NUCLEOTIDE SEQUENCE [LARGE SCALE GENOMIC DNA]</scope>
    <source>
        <strain evidence="3 4">DFI.9.90</strain>
    </source>
</reference>
<protein>
    <submittedName>
        <fullName evidence="3">Amidohydrolase family protein</fullName>
    </submittedName>
</protein>
<dbReference type="EMBL" id="JANFYT010000003">
    <property type="protein sequence ID" value="MCQ4813214.1"/>
    <property type="molecule type" value="Genomic_DNA"/>
</dbReference>
<name>A0AAW5K257_9BACT</name>
<comment type="cofactor">
    <cofactor evidence="1">
        <name>Zn(2+)</name>
        <dbReference type="ChEBI" id="CHEBI:29105"/>
    </cofactor>
</comment>
<sequence>MERLLVKNEQVLTEDDSFKGLVLAEDGRITALGSAEEFPAADWVIDAGGLTLLPGGVDPHVHIRYPGGAHRESFVTGTAAAAGGVTTIIEHPISTPPQYNLPTLAPRAPKA</sequence>
<gene>
    <name evidence="3" type="ORF">NE630_02105</name>
</gene>
<accession>A0AAW5K257</accession>
<comment type="similarity">
    <text evidence="2">Belongs to the metallo-dependent hydrolases superfamily. DHOase family. Class I DHOase subfamily.</text>
</comment>
<comment type="caution">
    <text evidence="3">The sequence shown here is derived from an EMBL/GenBank/DDBJ whole genome shotgun (WGS) entry which is preliminary data.</text>
</comment>
<evidence type="ECO:0000256" key="2">
    <source>
        <dbReference type="ARBA" id="ARBA00010286"/>
    </source>
</evidence>
<dbReference type="RefSeq" id="WP_008708901.1">
    <property type="nucleotide sequence ID" value="NZ_CABKQM010000002.1"/>
</dbReference>
<dbReference type="PANTHER" id="PTHR43668:SF2">
    <property type="entry name" value="ALLANTOINASE"/>
    <property type="match status" value="1"/>
</dbReference>
<evidence type="ECO:0000256" key="1">
    <source>
        <dbReference type="ARBA" id="ARBA00001947"/>
    </source>
</evidence>
<keyword evidence="4" id="KW-1185">Reference proteome</keyword>
<proteinExistence type="inferred from homology"/>
<dbReference type="InterPro" id="IPR011059">
    <property type="entry name" value="Metal-dep_hydrolase_composite"/>
</dbReference>
<dbReference type="InterPro" id="IPR050138">
    <property type="entry name" value="DHOase/Allantoinase_Hydrolase"/>
</dbReference>
<organism evidence="3 4">
    <name type="scientific">Cloacibacillus evryensis</name>
    <dbReference type="NCBI Taxonomy" id="508460"/>
    <lineage>
        <taxon>Bacteria</taxon>
        <taxon>Thermotogati</taxon>
        <taxon>Synergistota</taxon>
        <taxon>Synergistia</taxon>
        <taxon>Synergistales</taxon>
        <taxon>Synergistaceae</taxon>
        <taxon>Cloacibacillus</taxon>
    </lineage>
</organism>